<evidence type="ECO:0000313" key="2">
    <source>
        <dbReference type="EMBL" id="KAK9414678.1"/>
    </source>
</evidence>
<comment type="caution">
    <text evidence="2">The sequence shown here is derived from an EMBL/GenBank/DDBJ whole genome shotgun (WGS) entry which is preliminary data.</text>
</comment>
<keyword evidence="3" id="KW-1185">Reference proteome</keyword>
<feature type="region of interest" description="Disordered" evidence="1">
    <location>
        <begin position="310"/>
        <end position="344"/>
    </location>
</feature>
<feature type="region of interest" description="Disordered" evidence="1">
    <location>
        <begin position="105"/>
        <end position="130"/>
    </location>
</feature>
<organism evidence="2 3">
    <name type="scientific">Seiridium unicorne</name>
    <dbReference type="NCBI Taxonomy" id="138068"/>
    <lineage>
        <taxon>Eukaryota</taxon>
        <taxon>Fungi</taxon>
        <taxon>Dikarya</taxon>
        <taxon>Ascomycota</taxon>
        <taxon>Pezizomycotina</taxon>
        <taxon>Sordariomycetes</taxon>
        <taxon>Xylariomycetidae</taxon>
        <taxon>Amphisphaeriales</taxon>
        <taxon>Sporocadaceae</taxon>
        <taxon>Seiridium</taxon>
    </lineage>
</organism>
<feature type="compositionally biased region" description="Basic and acidic residues" evidence="1">
    <location>
        <begin position="632"/>
        <end position="648"/>
    </location>
</feature>
<feature type="compositionally biased region" description="Polar residues" evidence="1">
    <location>
        <begin position="117"/>
        <end position="126"/>
    </location>
</feature>
<feature type="region of interest" description="Disordered" evidence="1">
    <location>
        <begin position="749"/>
        <end position="848"/>
    </location>
</feature>
<evidence type="ECO:0000313" key="3">
    <source>
        <dbReference type="Proteomes" id="UP001408356"/>
    </source>
</evidence>
<dbReference type="EMBL" id="JARVKF010000423">
    <property type="protein sequence ID" value="KAK9414678.1"/>
    <property type="molecule type" value="Genomic_DNA"/>
</dbReference>
<proteinExistence type="predicted"/>
<accession>A0ABR2UJ84</accession>
<feature type="region of interest" description="Disordered" evidence="1">
    <location>
        <begin position="866"/>
        <end position="892"/>
    </location>
</feature>
<evidence type="ECO:0000256" key="1">
    <source>
        <dbReference type="SAM" id="MobiDB-lite"/>
    </source>
</evidence>
<gene>
    <name evidence="2" type="ORF">SUNI508_10961</name>
</gene>
<sequence length="892" mass="96473">MKAAPSSPQYNQRLLGMGRVKECGAEVVLSDGDDRGKEPLATAPQVRISAVATMYNTNDKSFESSVPRQTGLMHAPRPIAPGNPTHCNYEPDIIQRVSNRPALTCASSEDSHPIGLSSETDTNASVACNDDPSHSLLNQVELVPTLNAHQQSMASGVSGLSCPPLSSSRWEAIGEPQGVLPKPLSNLDNKDMLSIWLADVRGNFLPSPEQETKSRIPLQRITSDPVALERGNSAVDQEMANTAAAELLQTDVVLPYCPGPGLSRMEDCAFDSSDISSSAASVDTRSSVSPATHSDSSGFRIQSYFTGWHNSSHKRGAPSRSQSKFRPGYDGPSSSINSQSEHSKAHIEVGMINWEKSWFRHKPRRVHNVSEVTAPDPAVHKHAVDLFSMTGFESDESEEDIVASPIDGKQHHHHELRTLACKSCPEFYCPPHDAETGIESGILYKTRQSRHTMRDAVRKRFRYLRSRFHRPSSIYSVRSDFPVPPYGTKRRLLSRDSVDIYPSSGEETGVFTTPVQMTPTTTPGCSANHLEFATPISDCELHTTLAKVAGRAPNSGVVTAPSVISSDTLGPLPRSPGGTSNKAASVAHNTAILRSGRRRRPTTRSRLSEVTTPDDISTPEAPSCSCSPSDSVGHDESAIDDSDKRDSPYRPPRPCSIIAPKNRSFLQHNRAPSSTIQQEHISLTLAEDLEVITETGFGEELNDTAIPIANRVKVETKISPVGRTSDSIVTDAKTTYSAPSYEAARKILGIQPRSTHKSRSPPELFPEPSQVGSSPVPPRHDSSLDVTASCTQETGTLMISPSGLSNTKEPHEPGHPDTWNESQGEPGDSDPFCPVDCSSKRPSTQPSRFFRKITSDTVMVLDRVDSGGSEASLDPELGEGLGGCGHGCPLED</sequence>
<feature type="compositionally biased region" description="Polar residues" evidence="1">
    <location>
        <begin position="784"/>
        <end position="807"/>
    </location>
</feature>
<protein>
    <submittedName>
        <fullName evidence="2">Uncharacterized protein</fullName>
    </submittedName>
</protein>
<reference evidence="2 3" key="1">
    <citation type="journal article" date="2024" name="J. Plant Pathol.">
        <title>Sequence and assembly of the genome of Seiridium unicorne, isolate CBS 538.82, causal agent of cypress canker disease.</title>
        <authorList>
            <person name="Scali E."/>
            <person name="Rocca G.D."/>
            <person name="Danti R."/>
            <person name="Garbelotto M."/>
            <person name="Barberini S."/>
            <person name="Baroncelli R."/>
            <person name="Emiliani G."/>
        </authorList>
    </citation>
    <scope>NUCLEOTIDE SEQUENCE [LARGE SCALE GENOMIC DNA]</scope>
    <source>
        <strain evidence="2 3">BM-138-508</strain>
    </source>
</reference>
<dbReference type="Proteomes" id="UP001408356">
    <property type="component" value="Unassembled WGS sequence"/>
</dbReference>
<name>A0ABR2UJ84_9PEZI</name>
<feature type="region of interest" description="Disordered" evidence="1">
    <location>
        <begin position="555"/>
        <end position="664"/>
    </location>
</feature>